<dbReference type="EnsemblBacteria" id="AAR39326">
    <property type="protein sequence ID" value="AAR39326"/>
    <property type="gene ID" value="NEQ483"/>
</dbReference>
<keyword evidence="1" id="KW-1133">Transmembrane helix</keyword>
<dbReference type="STRING" id="228908.NEQ483"/>
<feature type="transmembrane region" description="Helical" evidence="1">
    <location>
        <begin position="62"/>
        <end position="79"/>
    </location>
</feature>
<dbReference type="BioCyc" id="NEQU228908:GJB6-512-MONOMER"/>
<dbReference type="AlphaFoldDB" id="Q74MZ2"/>
<protein>
    <submittedName>
        <fullName evidence="2">NEQ483</fullName>
    </submittedName>
</protein>
<dbReference type="KEGG" id="neq:NEQ483"/>
<reference evidence="2 3" key="1">
    <citation type="journal article" date="2003" name="Proc. Natl. Acad. Sci. U.S.A.">
        <title>The genome of Nanoarchaeum equitans: insights into early archaeal evolution and derived parasitism.</title>
        <authorList>
            <person name="Waters E."/>
            <person name="Hohn M.J."/>
            <person name="Ahel I."/>
            <person name="Graham D.E."/>
            <person name="Adams M.D."/>
            <person name="Barnstead M."/>
            <person name="Beeson K.Y."/>
            <person name="Bibbs L."/>
            <person name="Bolanos R."/>
            <person name="Keller M."/>
            <person name="Kretz K."/>
            <person name="Lin X."/>
            <person name="Mathur E."/>
            <person name="Ni J."/>
            <person name="Podar M."/>
            <person name="Richardson T."/>
            <person name="Sutton G.G."/>
            <person name="Simon M."/>
            <person name="Soll D."/>
            <person name="Stetter K.O."/>
            <person name="Short J.M."/>
            <person name="Noordewier M."/>
        </authorList>
    </citation>
    <scope>NUCLEOTIDE SEQUENCE [LARGE SCALE GENOMIC DNA]</scope>
    <source>
        <strain evidence="2 3">Kin4-M</strain>
    </source>
</reference>
<feature type="transmembrane region" description="Helical" evidence="1">
    <location>
        <begin position="35"/>
        <end position="56"/>
    </location>
</feature>
<keyword evidence="1" id="KW-0472">Membrane</keyword>
<keyword evidence="1" id="KW-0812">Transmembrane</keyword>
<evidence type="ECO:0000256" key="1">
    <source>
        <dbReference type="SAM" id="Phobius"/>
    </source>
</evidence>
<keyword evidence="3" id="KW-1185">Reference proteome</keyword>
<name>Q74MZ2_NANEQ</name>
<organism evidence="2 3">
    <name type="scientific">Nanoarchaeum equitans (strain Kin4-M)</name>
    <dbReference type="NCBI Taxonomy" id="228908"/>
    <lineage>
        <taxon>Archaea</taxon>
        <taxon>Nanobdellota</taxon>
        <taxon>Candidatus Nanoarchaeia</taxon>
        <taxon>Nanoarchaeales</taxon>
        <taxon>Nanoarchaeaceae</taxon>
        <taxon>Nanoarchaeum</taxon>
    </lineage>
</organism>
<gene>
    <name evidence="2" type="ordered locus">NEQ483</name>
</gene>
<evidence type="ECO:0000313" key="3">
    <source>
        <dbReference type="Proteomes" id="UP000000578"/>
    </source>
</evidence>
<proteinExistence type="predicted"/>
<sequence length="101" mass="11814">MNKILAALSYLNIFLWIIIYSLFKDDPYINSHLKYALIVNLIGIIQFLLGISGLYFVSYPLLIFYLIILIYGIVNALLGNDSPEYLQKLYEPFSNYLDQYF</sequence>
<accession>Q74MZ2</accession>
<dbReference type="EMBL" id="AE017199">
    <property type="protein sequence ID" value="AAR39326.1"/>
    <property type="molecule type" value="Genomic_DNA"/>
</dbReference>
<evidence type="ECO:0000313" key="2">
    <source>
        <dbReference type="EMBL" id="AAR39326.1"/>
    </source>
</evidence>
<feature type="transmembrane region" description="Helical" evidence="1">
    <location>
        <begin position="6"/>
        <end position="23"/>
    </location>
</feature>
<dbReference type="HOGENOM" id="CLU_2285106_0_0_2"/>
<dbReference type="Proteomes" id="UP000000578">
    <property type="component" value="Chromosome"/>
</dbReference>